<feature type="transmembrane region" description="Helical" evidence="7">
    <location>
        <begin position="163"/>
        <end position="184"/>
    </location>
</feature>
<name>A0A1V4ITY9_9CLOT</name>
<feature type="transmembrane region" description="Helical" evidence="7">
    <location>
        <begin position="283"/>
        <end position="300"/>
    </location>
</feature>
<evidence type="ECO:0000256" key="6">
    <source>
        <dbReference type="ARBA" id="ARBA00023136"/>
    </source>
</evidence>
<accession>A0A1V4ITY9</accession>
<dbReference type="InterPro" id="IPR035906">
    <property type="entry name" value="MetI-like_sf"/>
</dbReference>
<feature type="transmembrane region" description="Helical" evidence="7">
    <location>
        <begin position="205"/>
        <end position="230"/>
    </location>
</feature>
<proteinExistence type="inferred from homology"/>
<sequence>MNKENSVYVNGETGIIANKSNKIRTSKATIIFNIIGYSFVSILAVICLLPFIMLISGSFTSEHAISRYGYGILPKEFTLSAYKMIFKYPMDIIRAYQVTVFITVAGTALGLFIISMTAYILSRKTFKYRNKLSFFFYFTTLFNGGLVSLYIFMIRYLHLKDNYLALILPLLINVFYLLVMRSFMSGIPESIIESAKIDGAGDFTIFLKLILPLSKAGLATIGLFIALDYWNDWYNAMLYMSDYKKFPLQYMLYNMLSSTEAMSRISSASSISMRDLPSQSLKLAMAVIATGPIILVYPFVQKYFVKGITVGAVKG</sequence>
<feature type="transmembrane region" description="Helical" evidence="7">
    <location>
        <begin position="30"/>
        <end position="55"/>
    </location>
</feature>
<evidence type="ECO:0000256" key="1">
    <source>
        <dbReference type="ARBA" id="ARBA00004651"/>
    </source>
</evidence>
<dbReference type="InterPro" id="IPR000515">
    <property type="entry name" value="MetI-like"/>
</dbReference>
<dbReference type="PANTHER" id="PTHR43744:SF9">
    <property type="entry name" value="POLYGALACTURONAN_RHAMNOGALACTURONAN TRANSPORT SYSTEM PERMEASE PROTEIN YTCP"/>
    <property type="match status" value="1"/>
</dbReference>
<dbReference type="CDD" id="cd06261">
    <property type="entry name" value="TM_PBP2"/>
    <property type="match status" value="1"/>
</dbReference>
<evidence type="ECO:0000256" key="2">
    <source>
        <dbReference type="ARBA" id="ARBA00022448"/>
    </source>
</evidence>
<comment type="subcellular location">
    <subcellularLocation>
        <location evidence="1 7">Cell membrane</location>
        <topology evidence="1 7">Multi-pass membrane protein</topology>
    </subcellularLocation>
</comment>
<keyword evidence="3" id="KW-1003">Cell membrane</keyword>
<protein>
    <submittedName>
        <fullName evidence="9">L-arabinose transport system permease protein AraQ</fullName>
    </submittedName>
</protein>
<evidence type="ECO:0000256" key="4">
    <source>
        <dbReference type="ARBA" id="ARBA00022692"/>
    </source>
</evidence>
<keyword evidence="5 7" id="KW-1133">Transmembrane helix</keyword>
<evidence type="ECO:0000256" key="7">
    <source>
        <dbReference type="RuleBase" id="RU363032"/>
    </source>
</evidence>
<comment type="similarity">
    <text evidence="7">Belongs to the binding-protein-dependent transport system permease family.</text>
</comment>
<evidence type="ECO:0000256" key="3">
    <source>
        <dbReference type="ARBA" id="ARBA00022475"/>
    </source>
</evidence>
<keyword evidence="2 7" id="KW-0813">Transport</keyword>
<evidence type="ECO:0000256" key="5">
    <source>
        <dbReference type="ARBA" id="ARBA00022989"/>
    </source>
</evidence>
<dbReference type="Proteomes" id="UP000190080">
    <property type="component" value="Unassembled WGS sequence"/>
</dbReference>
<keyword evidence="4 7" id="KW-0812">Transmembrane</keyword>
<reference evidence="9 10" key="1">
    <citation type="submission" date="2017-03" db="EMBL/GenBank/DDBJ databases">
        <title>Genome sequence of Clostridium oryzae DSM 28571.</title>
        <authorList>
            <person name="Poehlein A."/>
            <person name="Daniel R."/>
        </authorList>
    </citation>
    <scope>NUCLEOTIDE SEQUENCE [LARGE SCALE GENOMIC DNA]</scope>
    <source>
        <strain evidence="9 10">DSM 28571</strain>
    </source>
</reference>
<dbReference type="GO" id="GO:0005886">
    <property type="term" value="C:plasma membrane"/>
    <property type="evidence" value="ECO:0007669"/>
    <property type="project" value="UniProtKB-SubCell"/>
</dbReference>
<dbReference type="RefSeq" id="WP_079422585.1">
    <property type="nucleotide sequence ID" value="NZ_MZGV01000009.1"/>
</dbReference>
<dbReference type="Gene3D" id="1.10.3720.10">
    <property type="entry name" value="MetI-like"/>
    <property type="match status" value="1"/>
</dbReference>
<dbReference type="PROSITE" id="PS50928">
    <property type="entry name" value="ABC_TM1"/>
    <property type="match status" value="1"/>
</dbReference>
<evidence type="ECO:0000313" key="10">
    <source>
        <dbReference type="Proteomes" id="UP000190080"/>
    </source>
</evidence>
<dbReference type="GO" id="GO:0055085">
    <property type="term" value="P:transmembrane transport"/>
    <property type="evidence" value="ECO:0007669"/>
    <property type="project" value="InterPro"/>
</dbReference>
<organism evidence="9 10">
    <name type="scientific">Clostridium oryzae</name>
    <dbReference type="NCBI Taxonomy" id="1450648"/>
    <lineage>
        <taxon>Bacteria</taxon>
        <taxon>Bacillati</taxon>
        <taxon>Bacillota</taxon>
        <taxon>Clostridia</taxon>
        <taxon>Eubacteriales</taxon>
        <taxon>Clostridiaceae</taxon>
        <taxon>Clostridium</taxon>
    </lineage>
</organism>
<dbReference type="AlphaFoldDB" id="A0A1V4ITY9"/>
<keyword evidence="6 7" id="KW-0472">Membrane</keyword>
<gene>
    <name evidence="9" type="primary">araQ_7</name>
    <name evidence="9" type="ORF">CLORY_11610</name>
</gene>
<dbReference type="Pfam" id="PF00528">
    <property type="entry name" value="BPD_transp_1"/>
    <property type="match status" value="1"/>
</dbReference>
<dbReference type="OrthoDB" id="157184at2"/>
<evidence type="ECO:0000313" key="9">
    <source>
        <dbReference type="EMBL" id="OPJ63379.1"/>
    </source>
</evidence>
<dbReference type="STRING" id="1450648.CLORY_11610"/>
<keyword evidence="10" id="KW-1185">Reference proteome</keyword>
<dbReference type="PANTHER" id="PTHR43744">
    <property type="entry name" value="ABC TRANSPORTER PERMEASE PROTEIN MG189-RELATED-RELATED"/>
    <property type="match status" value="1"/>
</dbReference>
<evidence type="ECO:0000259" key="8">
    <source>
        <dbReference type="PROSITE" id="PS50928"/>
    </source>
</evidence>
<feature type="transmembrane region" description="Helical" evidence="7">
    <location>
        <begin position="134"/>
        <end position="157"/>
    </location>
</feature>
<feature type="transmembrane region" description="Helical" evidence="7">
    <location>
        <begin position="98"/>
        <end position="122"/>
    </location>
</feature>
<feature type="domain" description="ABC transmembrane type-1" evidence="8">
    <location>
        <begin position="96"/>
        <end position="300"/>
    </location>
</feature>
<dbReference type="EMBL" id="MZGV01000009">
    <property type="protein sequence ID" value="OPJ63379.1"/>
    <property type="molecule type" value="Genomic_DNA"/>
</dbReference>
<dbReference type="SUPFAM" id="SSF161098">
    <property type="entry name" value="MetI-like"/>
    <property type="match status" value="1"/>
</dbReference>
<comment type="caution">
    <text evidence="9">The sequence shown here is derived from an EMBL/GenBank/DDBJ whole genome shotgun (WGS) entry which is preliminary data.</text>
</comment>